<evidence type="ECO:0000256" key="1">
    <source>
        <dbReference type="ARBA" id="ARBA00022679"/>
    </source>
</evidence>
<dbReference type="GO" id="GO:0016787">
    <property type="term" value="F:hydrolase activity"/>
    <property type="evidence" value="ECO:0007669"/>
    <property type="project" value="UniProtKB-KW"/>
</dbReference>
<evidence type="ECO:0000259" key="6">
    <source>
        <dbReference type="PROSITE" id="PS51831"/>
    </source>
</evidence>
<keyword evidence="1" id="KW-0808">Transferase</keyword>
<dbReference type="EMBL" id="CP006365">
    <property type="protein sequence ID" value="AGU15348.1"/>
    <property type="molecule type" value="Genomic_DNA"/>
</dbReference>
<gene>
    <name evidence="7" type="ORF">CARG_06120</name>
</gene>
<dbReference type="eggNOG" id="COG2844">
    <property type="taxonomic scope" value="Bacteria"/>
</dbReference>
<proteinExistence type="predicted"/>
<dbReference type="STRING" id="1348662.CARG_06120"/>
<accession>U3GXR0</accession>
<name>U3GXR0_9CORY</name>
<dbReference type="InterPro" id="IPR010043">
    <property type="entry name" value="UTase/UR"/>
</dbReference>
<dbReference type="SUPFAM" id="SSF81301">
    <property type="entry name" value="Nucleotidyltransferase"/>
    <property type="match status" value="1"/>
</dbReference>
<dbReference type="PANTHER" id="PTHR47320:SF1">
    <property type="entry name" value="BIFUNCTIONAL URIDYLYLTRANSFERASE_URIDYLYL-REMOVING ENZYME"/>
    <property type="match status" value="1"/>
</dbReference>
<evidence type="ECO:0000313" key="8">
    <source>
        <dbReference type="Proteomes" id="UP000016943"/>
    </source>
</evidence>
<evidence type="ECO:0000313" key="7">
    <source>
        <dbReference type="EMBL" id="AGU15348.1"/>
    </source>
</evidence>
<dbReference type="AlphaFoldDB" id="U3GXR0"/>
<feature type="domain" description="HD" evidence="6">
    <location>
        <begin position="369"/>
        <end position="471"/>
    </location>
</feature>
<dbReference type="InterPro" id="IPR043519">
    <property type="entry name" value="NT_sf"/>
</dbReference>
<dbReference type="KEGG" id="caz:CARG_06120"/>
<keyword evidence="8" id="KW-1185">Reference proteome</keyword>
<dbReference type="PANTHER" id="PTHR47320">
    <property type="entry name" value="BIFUNCTIONAL URIDYLYLTRANSFERASE/URIDYLYL-REMOVING ENZYME"/>
    <property type="match status" value="1"/>
</dbReference>
<reference evidence="7 8" key="1">
    <citation type="journal article" date="2013" name="Genome Announc.">
        <title>Whole-Genome Sequence of the Clinical Strain Corynebacterium argentoratense DSM 44202, Isolated from a Human Throat Specimen.</title>
        <authorList>
            <person name="Bomholt C."/>
            <person name="Glaub A."/>
            <person name="Gravermann K."/>
            <person name="Albersmeier A."/>
            <person name="Brinkrolf K."/>
            <person name="Ruckert C."/>
            <person name="Tauch A."/>
        </authorList>
    </citation>
    <scope>NUCLEOTIDE SEQUENCE [LARGE SCALE GENOMIC DNA]</scope>
    <source>
        <strain evidence="7">DSM 44202</strain>
    </source>
</reference>
<dbReference type="InterPro" id="IPR006674">
    <property type="entry name" value="HD_domain"/>
</dbReference>
<keyword evidence="2" id="KW-0548">Nucleotidyltransferase</keyword>
<sequence>MRRAQLLLSKVQVPSGCALAITGSLARGEMSLHSDIDVSLIIPEEQGSDFDQGQLEQLWYPLWDGSFRVDHSVRTPSQCLALATEDPLVALSLLDVRTVAGDAAVVARTRESVLNRWRVDVARNLAAIVDVAISRWRRSGSVVAMTRPDIKNGRGGLRDIEMLRALSLGHVCDMPDVEHQRALLLDVRTWLHEAARRRRDILDPEFAVDVAEHLGFADRYELTAAVADAGRTIDDALNTALGIARAAHSRNSPRSSLRTPLDVDVVDDRGVVTLARNPRLSDPALVLRVAAAAARTRQPIAEPSLRNLARHHMPLPQPWPRAVATDFFSVLSNPSTIEALDKHGLWEPLVPEWAGIRGLMPREPSHAHTIDHHTIVTLQAAAQRSVHVARPDLLLLAALFHDIGKGQGRPHEVVGAEAVGRMARRLALAPRDVSIVQTLVAEHTLLARLANRADPTAESTVDAVCSAVHYDRLTLDLLEALAEADARSTGPGVWSRSLANSVRTVCSLARARLSDLHPTKPFVAAPSTSADFPKVTWRGAYLRESVRMLALLAAHGHNIESAKLINDAAGARAEFMVRPTTTSPPAEQEFLQAYKSGVFSMLPELKPALVSTTWYGNTVEVRTLDQKAAFGALLGVLPDVSWATMERTGATMIARFHLGNCDRARVEKDVQRAFGGVA</sequence>
<keyword evidence="4" id="KW-0460">Magnesium</keyword>
<keyword evidence="3" id="KW-0378">Hydrolase</keyword>
<dbReference type="Pfam" id="PF01966">
    <property type="entry name" value="HD"/>
    <property type="match status" value="1"/>
</dbReference>
<dbReference type="HOGENOM" id="CLU_012833_2_0_11"/>
<dbReference type="Proteomes" id="UP000016943">
    <property type="component" value="Chromosome"/>
</dbReference>
<dbReference type="NCBIfam" id="NF001265">
    <property type="entry name" value="PRK00227.1"/>
    <property type="match status" value="1"/>
</dbReference>
<evidence type="ECO:0000256" key="4">
    <source>
        <dbReference type="ARBA" id="ARBA00022842"/>
    </source>
</evidence>
<evidence type="ECO:0000256" key="3">
    <source>
        <dbReference type="ARBA" id="ARBA00022801"/>
    </source>
</evidence>
<dbReference type="PROSITE" id="PS51831">
    <property type="entry name" value="HD"/>
    <property type="match status" value="1"/>
</dbReference>
<dbReference type="SUPFAM" id="SSF109604">
    <property type="entry name" value="HD-domain/PDEase-like"/>
    <property type="match status" value="1"/>
</dbReference>
<dbReference type="CDD" id="cd00077">
    <property type="entry name" value="HDc"/>
    <property type="match status" value="1"/>
</dbReference>
<evidence type="ECO:0000256" key="5">
    <source>
        <dbReference type="ARBA" id="ARBA00023268"/>
    </source>
</evidence>
<keyword evidence="5" id="KW-0511">Multifunctional enzyme</keyword>
<dbReference type="SMART" id="SM00471">
    <property type="entry name" value="HDc"/>
    <property type="match status" value="1"/>
</dbReference>
<protein>
    <recommendedName>
        <fullName evidence="6">HD domain-containing protein</fullName>
    </recommendedName>
</protein>
<dbReference type="Pfam" id="PF08335">
    <property type="entry name" value="GlnD_UR_UTase"/>
    <property type="match status" value="1"/>
</dbReference>
<organism evidence="7 8">
    <name type="scientific">Corynebacterium argentoratense DSM 44202</name>
    <dbReference type="NCBI Taxonomy" id="1348662"/>
    <lineage>
        <taxon>Bacteria</taxon>
        <taxon>Bacillati</taxon>
        <taxon>Actinomycetota</taxon>
        <taxon>Actinomycetes</taxon>
        <taxon>Mycobacteriales</taxon>
        <taxon>Corynebacteriaceae</taxon>
        <taxon>Corynebacterium</taxon>
    </lineage>
</organism>
<dbReference type="InterPro" id="IPR013546">
    <property type="entry name" value="PII_UdlTrfase/GS_AdlTrfase"/>
</dbReference>
<dbReference type="PATRIC" id="fig|1348662.3.peg.1199"/>
<dbReference type="GO" id="GO:0008773">
    <property type="term" value="F:[protein-PII] uridylyltransferase activity"/>
    <property type="evidence" value="ECO:0007669"/>
    <property type="project" value="InterPro"/>
</dbReference>
<dbReference type="Gene3D" id="1.10.3090.10">
    <property type="entry name" value="cca-adding enzyme, domain 2"/>
    <property type="match status" value="1"/>
</dbReference>
<evidence type="ECO:0000256" key="2">
    <source>
        <dbReference type="ARBA" id="ARBA00022695"/>
    </source>
</evidence>
<dbReference type="InterPro" id="IPR003607">
    <property type="entry name" value="HD/PDEase_dom"/>
</dbReference>